<protein>
    <submittedName>
        <fullName evidence="1">Uncharacterized protein</fullName>
    </submittedName>
</protein>
<sequence>MRLKHPFQSTINNILIKYSLNIISYIRKKYSIAK</sequence>
<organism evidence="1">
    <name type="scientific">viral metagenome</name>
    <dbReference type="NCBI Taxonomy" id="1070528"/>
    <lineage>
        <taxon>unclassified sequences</taxon>
        <taxon>metagenomes</taxon>
        <taxon>organismal metagenomes</taxon>
    </lineage>
</organism>
<evidence type="ECO:0000313" key="1">
    <source>
        <dbReference type="EMBL" id="QHT98663.1"/>
    </source>
</evidence>
<name>A0A6C0J4U5_9ZZZZ</name>
<dbReference type="EMBL" id="MN740294">
    <property type="protein sequence ID" value="QHT98663.1"/>
    <property type="molecule type" value="Genomic_DNA"/>
</dbReference>
<dbReference type="AlphaFoldDB" id="A0A6C0J4U5"/>
<reference evidence="1" key="1">
    <citation type="journal article" date="2020" name="Nature">
        <title>Giant virus diversity and host interactions through global metagenomics.</title>
        <authorList>
            <person name="Schulz F."/>
            <person name="Roux S."/>
            <person name="Paez-Espino D."/>
            <person name="Jungbluth S."/>
            <person name="Walsh D.A."/>
            <person name="Denef V.J."/>
            <person name="McMahon K.D."/>
            <person name="Konstantinidis K.T."/>
            <person name="Eloe-Fadrosh E.A."/>
            <person name="Kyrpides N.C."/>
            <person name="Woyke T."/>
        </authorList>
    </citation>
    <scope>NUCLEOTIDE SEQUENCE</scope>
    <source>
        <strain evidence="1">GVMAG-M-3300025676-16</strain>
    </source>
</reference>
<accession>A0A6C0J4U5</accession>
<proteinExistence type="predicted"/>